<keyword evidence="2" id="KW-0067">ATP-binding</keyword>
<dbReference type="GO" id="GO:0140664">
    <property type="term" value="F:ATP-dependent DNA damage sensor activity"/>
    <property type="evidence" value="ECO:0007669"/>
    <property type="project" value="InterPro"/>
</dbReference>
<dbReference type="Pfam" id="PF00488">
    <property type="entry name" value="MutS_V"/>
    <property type="match status" value="1"/>
</dbReference>
<dbReference type="NCBIfam" id="TIGR01069">
    <property type="entry name" value="mutS2"/>
    <property type="match status" value="1"/>
</dbReference>
<dbReference type="EMBL" id="JAABOO010000002">
    <property type="protein sequence ID" value="NER13421.1"/>
    <property type="molecule type" value="Genomic_DNA"/>
</dbReference>
<dbReference type="GO" id="GO:0004519">
    <property type="term" value="F:endonuclease activity"/>
    <property type="evidence" value="ECO:0007669"/>
    <property type="project" value="InterPro"/>
</dbReference>
<dbReference type="GO" id="GO:0016887">
    <property type="term" value="F:ATP hydrolysis activity"/>
    <property type="evidence" value="ECO:0007669"/>
    <property type="project" value="InterPro"/>
</dbReference>
<feature type="domain" description="DNA mismatch repair protein MutS core" evidence="6">
    <location>
        <begin position="12"/>
        <end position="316"/>
    </location>
</feature>
<feature type="coiled-coil region" evidence="4">
    <location>
        <begin position="530"/>
        <end position="581"/>
    </location>
</feature>
<protein>
    <submittedName>
        <fullName evidence="8">DNA mismatch repair protein MutS</fullName>
    </submittedName>
</protein>
<dbReference type="GO" id="GO:0005524">
    <property type="term" value="F:ATP binding"/>
    <property type="evidence" value="ECO:0007669"/>
    <property type="project" value="UniProtKB-KW"/>
</dbReference>
<keyword evidence="4" id="KW-0175">Coiled coil</keyword>
<dbReference type="GO" id="GO:0030983">
    <property type="term" value="F:mismatched DNA binding"/>
    <property type="evidence" value="ECO:0007669"/>
    <property type="project" value="InterPro"/>
</dbReference>
<name>A0A6P0UJ73_9FLAO</name>
<dbReference type="PANTHER" id="PTHR48466">
    <property type="entry name" value="OS10G0509000 PROTEIN-RELATED"/>
    <property type="match status" value="1"/>
</dbReference>
<accession>A0A6P0UJ73</accession>
<feature type="domain" description="DNA mismatch repair proteins mutS family" evidence="7">
    <location>
        <begin position="335"/>
        <end position="520"/>
    </location>
</feature>
<dbReference type="RefSeq" id="WP_163606461.1">
    <property type="nucleotide sequence ID" value="NZ_JAABOO010000002.1"/>
</dbReference>
<feature type="region of interest" description="Disordered" evidence="5">
    <location>
        <begin position="620"/>
        <end position="639"/>
    </location>
</feature>
<dbReference type="InterPro" id="IPR027417">
    <property type="entry name" value="P-loop_NTPase"/>
</dbReference>
<evidence type="ECO:0000313" key="8">
    <source>
        <dbReference type="EMBL" id="NER13421.1"/>
    </source>
</evidence>
<dbReference type="InterPro" id="IPR007696">
    <property type="entry name" value="DNA_mismatch_repair_MutS_core"/>
</dbReference>
<reference evidence="8 9" key="1">
    <citation type="submission" date="2020-01" db="EMBL/GenBank/DDBJ databases">
        <title>Leptobacterium flavescens.</title>
        <authorList>
            <person name="Wang G."/>
        </authorList>
    </citation>
    <scope>NUCLEOTIDE SEQUENCE [LARGE SCALE GENOMIC DNA]</scope>
    <source>
        <strain evidence="8 9">KCTC 22160</strain>
    </source>
</reference>
<evidence type="ECO:0000313" key="9">
    <source>
        <dbReference type="Proteomes" id="UP000468581"/>
    </source>
</evidence>
<feature type="coiled-coil region" evidence="4">
    <location>
        <begin position="642"/>
        <end position="669"/>
    </location>
</feature>
<dbReference type="SMART" id="SM00534">
    <property type="entry name" value="MUTSac"/>
    <property type="match status" value="1"/>
</dbReference>
<evidence type="ECO:0000259" key="6">
    <source>
        <dbReference type="SMART" id="SM00533"/>
    </source>
</evidence>
<dbReference type="AlphaFoldDB" id="A0A6P0UJ73"/>
<evidence type="ECO:0000256" key="3">
    <source>
        <dbReference type="ARBA" id="ARBA00023125"/>
    </source>
</evidence>
<dbReference type="SUPFAM" id="SSF48334">
    <property type="entry name" value="DNA repair protein MutS, domain III"/>
    <property type="match status" value="1"/>
</dbReference>
<evidence type="ECO:0000256" key="2">
    <source>
        <dbReference type="ARBA" id="ARBA00022840"/>
    </source>
</evidence>
<dbReference type="GO" id="GO:0006298">
    <property type="term" value="P:mismatch repair"/>
    <property type="evidence" value="ECO:0007669"/>
    <property type="project" value="InterPro"/>
</dbReference>
<keyword evidence="9" id="KW-1185">Reference proteome</keyword>
<gene>
    <name evidence="8" type="ORF">GWK08_08240</name>
</gene>
<dbReference type="Proteomes" id="UP000468581">
    <property type="component" value="Unassembled WGS sequence"/>
</dbReference>
<dbReference type="PIRSF" id="PIRSF005814">
    <property type="entry name" value="MutS_YshD"/>
    <property type="match status" value="1"/>
</dbReference>
<dbReference type="GO" id="GO:0045910">
    <property type="term" value="P:negative regulation of DNA recombination"/>
    <property type="evidence" value="ECO:0007669"/>
    <property type="project" value="InterPro"/>
</dbReference>
<keyword evidence="3" id="KW-0238">DNA-binding</keyword>
<dbReference type="SUPFAM" id="SSF52540">
    <property type="entry name" value="P-loop containing nucleoside triphosphate hydrolases"/>
    <property type="match status" value="1"/>
</dbReference>
<organism evidence="8 9">
    <name type="scientific">Leptobacterium flavescens</name>
    <dbReference type="NCBI Taxonomy" id="472055"/>
    <lineage>
        <taxon>Bacteria</taxon>
        <taxon>Pseudomonadati</taxon>
        <taxon>Bacteroidota</taxon>
        <taxon>Flavobacteriia</taxon>
        <taxon>Flavobacteriales</taxon>
        <taxon>Flavobacteriaceae</taxon>
        <taxon>Leptobacterium</taxon>
    </lineage>
</organism>
<evidence type="ECO:0000259" key="7">
    <source>
        <dbReference type="SMART" id="SM00534"/>
    </source>
</evidence>
<dbReference type="InterPro" id="IPR000432">
    <property type="entry name" value="DNA_mismatch_repair_MutS_C"/>
</dbReference>
<dbReference type="Gene3D" id="3.40.50.300">
    <property type="entry name" value="P-loop containing nucleotide triphosphate hydrolases"/>
    <property type="match status" value="1"/>
</dbReference>
<dbReference type="InterPro" id="IPR005747">
    <property type="entry name" value="MutS2"/>
</dbReference>
<sequence length="723" mass="82939">MNKIHEKTLNDLEFATVLQQVSELCTTEMGKEKALAITPFLKEEDMHASLKQTFEYLSSFENNNAIPNHGFDSIANEIKLLKVENTLIEVSGFRKMAAISATVNTHILFYRKFKEYYEELHKAADEIEFTKEIIEATNKIIDRFGEIKDDASDVLSSVRRSIGQVKAKINQSFGSALQQAHSAGYLDDIRESVVENRRVLAVKAMYRRKVKGSLMGSSKTGSIVYIEPEATRQYSRELNNLEFEEKEEINRILKELTNFMRPFTPLLTDYQSFLSLIDTIAAKAKYADKMNAVLPEITEERKLELKEAYHPLLYLTNKEKKEKTYPQDIVLHEENRIIVISGPNAGGKSITLKTIGLLQLMLQSGMLIPVHPRSSLCVFDRVLTDIGDNQSIENHLSTYSYRLKNMNYFLRKCNDRTLFLIDEFGTGSDPELGGALAETFLEEFYNRHAFGIITTHYANLKMLANELPHATNANMLFDSKTLEPVFQLVLGQAGSSFTFEVAQKNGIPYSLINRAKKKIERGKVRFDATIAKLQKERSKMEKTTSALKDNETKAKEEATRLEALNERIKKKLENYQQLFDHNQRMIYLGNKINDIAERYFIDKKKRPLVSEFLRIVETENSKRKKKTPKERKEEKAVKKQTSQEVEKKVAVIRREKKKEKKKAEIVEKNKPRPVLKIGDRVRMLDGRAVGSIDSLEKNKAVVNYGLFTTNVSVEQLELVEAKK</sequence>
<keyword evidence="1" id="KW-0547">Nucleotide-binding</keyword>
<dbReference type="InterPro" id="IPR045076">
    <property type="entry name" value="MutS"/>
</dbReference>
<evidence type="ECO:0000256" key="1">
    <source>
        <dbReference type="ARBA" id="ARBA00022741"/>
    </source>
</evidence>
<dbReference type="SMART" id="SM00533">
    <property type="entry name" value="MUTSd"/>
    <property type="match status" value="1"/>
</dbReference>
<proteinExistence type="predicted"/>
<evidence type="ECO:0000256" key="5">
    <source>
        <dbReference type="SAM" id="MobiDB-lite"/>
    </source>
</evidence>
<evidence type="ECO:0000256" key="4">
    <source>
        <dbReference type="SAM" id="Coils"/>
    </source>
</evidence>
<dbReference type="InterPro" id="IPR036187">
    <property type="entry name" value="DNA_mismatch_repair_MutS_sf"/>
</dbReference>
<comment type="caution">
    <text evidence="8">The sequence shown here is derived from an EMBL/GenBank/DDBJ whole genome shotgun (WGS) entry which is preliminary data.</text>
</comment>
<dbReference type="PANTHER" id="PTHR48466:SF2">
    <property type="entry name" value="OS10G0509000 PROTEIN"/>
    <property type="match status" value="1"/>
</dbReference>